<evidence type="ECO:0000313" key="1">
    <source>
        <dbReference type="EMBL" id="SNR75171.1"/>
    </source>
</evidence>
<gene>
    <name evidence="1" type="ORF">SAMN06265370_12055</name>
</gene>
<dbReference type="NCBIfam" id="TIGR02466">
    <property type="entry name" value="TIGR02466 family protein"/>
    <property type="match status" value="1"/>
</dbReference>
<dbReference type="RefSeq" id="WP_141135142.1">
    <property type="nucleotide sequence ID" value="NZ_FZNN01000020.1"/>
</dbReference>
<proteinExistence type="predicted"/>
<evidence type="ECO:0008006" key="3">
    <source>
        <dbReference type="Google" id="ProtNLM"/>
    </source>
</evidence>
<dbReference type="Gene3D" id="2.60.120.620">
    <property type="entry name" value="q2cbj1_9rhob like domain"/>
    <property type="match status" value="1"/>
</dbReference>
<sequence>MTVLEQEKTVLDASSARMETIFPTYLVTHHWPNVDGLDARLCAYAKAEMARTDGLCSTTTNVGGWHSPKSLGTSSNPDIQALLRRFESLVFETTARTASPDNAKRLETRIDMWCNVNGIQDYNEPHIHRDCTWVGVYYAEVPEDTGPDPRAGALEVFDPRPAAALVPTPGMEFDLTRLVVPQPGLMVLFPSWLTHMVHPFRTQGRRISFASNIKARLA</sequence>
<reference evidence="1 2" key="1">
    <citation type="submission" date="2017-06" db="EMBL/GenBank/DDBJ databases">
        <authorList>
            <person name="Kim H.J."/>
            <person name="Triplett B.A."/>
        </authorList>
    </citation>
    <scope>NUCLEOTIDE SEQUENCE [LARGE SCALE GENOMIC DNA]</scope>
    <source>
        <strain evidence="1 2">DSM 29052</strain>
    </source>
</reference>
<dbReference type="Pfam" id="PF13759">
    <property type="entry name" value="2OG-FeII_Oxy_5"/>
    <property type="match status" value="1"/>
</dbReference>
<evidence type="ECO:0000313" key="2">
    <source>
        <dbReference type="Proteomes" id="UP000198417"/>
    </source>
</evidence>
<dbReference type="InterPro" id="IPR012668">
    <property type="entry name" value="CHP02466"/>
</dbReference>
<dbReference type="OrthoDB" id="9783136at2"/>
<dbReference type="EMBL" id="FZNN01000020">
    <property type="protein sequence ID" value="SNR75171.1"/>
    <property type="molecule type" value="Genomic_DNA"/>
</dbReference>
<dbReference type="Proteomes" id="UP000198417">
    <property type="component" value="Unassembled WGS sequence"/>
</dbReference>
<protein>
    <recommendedName>
        <fullName evidence="3">2OG-Fe(II) oxygenase superfamily protein</fullName>
    </recommendedName>
</protein>
<keyword evidence="2" id="KW-1185">Reference proteome</keyword>
<organism evidence="1 2">
    <name type="scientific">Puniceibacterium sediminis</name>
    <dbReference type="NCBI Taxonomy" id="1608407"/>
    <lineage>
        <taxon>Bacteria</taxon>
        <taxon>Pseudomonadati</taxon>
        <taxon>Pseudomonadota</taxon>
        <taxon>Alphaproteobacteria</taxon>
        <taxon>Rhodobacterales</taxon>
        <taxon>Paracoccaceae</taxon>
        <taxon>Puniceibacterium</taxon>
    </lineage>
</organism>
<name>A0A238YWR5_9RHOB</name>
<accession>A0A238YWR5</accession>
<dbReference type="AlphaFoldDB" id="A0A238YWR5"/>